<dbReference type="SUPFAM" id="SSF48464">
    <property type="entry name" value="ENTH/VHS domain"/>
    <property type="match status" value="1"/>
</dbReference>
<reference evidence="12" key="1">
    <citation type="submission" date="2025-08" db="UniProtKB">
        <authorList>
            <consortium name="RefSeq"/>
        </authorList>
    </citation>
    <scope>IDENTIFICATION</scope>
</reference>
<feature type="compositionally biased region" description="Pro residues" evidence="8">
    <location>
        <begin position="288"/>
        <end position="300"/>
    </location>
</feature>
<feature type="region of interest" description="Disordered" evidence="8">
    <location>
        <begin position="189"/>
        <end position="212"/>
    </location>
</feature>
<dbReference type="Pfam" id="PF04818">
    <property type="entry name" value="CID"/>
    <property type="match status" value="1"/>
</dbReference>
<dbReference type="Gene3D" id="1.25.40.90">
    <property type="match status" value="1"/>
</dbReference>
<evidence type="ECO:0000256" key="6">
    <source>
        <dbReference type="ARBA" id="ARBA00023242"/>
    </source>
</evidence>
<feature type="region of interest" description="Disordered" evidence="8">
    <location>
        <begin position="798"/>
        <end position="943"/>
    </location>
</feature>
<feature type="compositionally biased region" description="Polar residues" evidence="8">
    <location>
        <begin position="586"/>
        <end position="595"/>
    </location>
</feature>
<name>A0A340WIX5_LIPVE</name>
<feature type="domain" description="RRM" evidence="9">
    <location>
        <begin position="951"/>
        <end position="1025"/>
    </location>
</feature>
<dbReference type="GO" id="GO:1990269">
    <property type="term" value="F:RNA polymerase II C-terminal domain phosphoserine binding"/>
    <property type="evidence" value="ECO:0007669"/>
    <property type="project" value="TreeGrafter"/>
</dbReference>
<dbReference type="FunFam" id="3.30.70.330:FF:000094">
    <property type="entry name" value="SR-related CTD associated factor 8"/>
    <property type="match status" value="1"/>
</dbReference>
<dbReference type="InterPro" id="IPR000504">
    <property type="entry name" value="RRM_dom"/>
</dbReference>
<dbReference type="InterPro" id="IPR006569">
    <property type="entry name" value="CID_dom"/>
</dbReference>
<evidence type="ECO:0000259" key="10">
    <source>
        <dbReference type="PROSITE" id="PS51391"/>
    </source>
</evidence>
<keyword evidence="4" id="KW-0805">Transcription regulation</keyword>
<dbReference type="SUPFAM" id="SSF54928">
    <property type="entry name" value="RNA-binding domain, RBD"/>
    <property type="match status" value="1"/>
</dbReference>
<keyword evidence="11" id="KW-1185">Reference proteome</keyword>
<feature type="region of interest" description="Disordered" evidence="8">
    <location>
        <begin position="677"/>
        <end position="698"/>
    </location>
</feature>
<feature type="region of interest" description="Disordered" evidence="8">
    <location>
        <begin position="281"/>
        <end position="324"/>
    </location>
</feature>
<evidence type="ECO:0000313" key="11">
    <source>
        <dbReference type="Proteomes" id="UP000265300"/>
    </source>
</evidence>
<dbReference type="PROSITE" id="PS51391">
    <property type="entry name" value="CID"/>
    <property type="match status" value="1"/>
</dbReference>
<dbReference type="Pfam" id="PF00076">
    <property type="entry name" value="RRM_1"/>
    <property type="match status" value="1"/>
</dbReference>
<dbReference type="PROSITE" id="PS50102">
    <property type="entry name" value="RRM"/>
    <property type="match status" value="1"/>
</dbReference>
<organism evidence="11 12">
    <name type="scientific">Lipotes vexillifer</name>
    <name type="common">Yangtze river dolphin</name>
    <dbReference type="NCBI Taxonomy" id="118797"/>
    <lineage>
        <taxon>Eukaryota</taxon>
        <taxon>Metazoa</taxon>
        <taxon>Chordata</taxon>
        <taxon>Craniata</taxon>
        <taxon>Vertebrata</taxon>
        <taxon>Euteleostomi</taxon>
        <taxon>Mammalia</taxon>
        <taxon>Eutheria</taxon>
        <taxon>Laurasiatheria</taxon>
        <taxon>Artiodactyla</taxon>
        <taxon>Whippomorpha</taxon>
        <taxon>Cetacea</taxon>
        <taxon>Odontoceti</taxon>
        <taxon>Lipotidae</taxon>
        <taxon>Lipotes</taxon>
    </lineage>
</organism>
<feature type="compositionally biased region" description="Pro residues" evidence="8">
    <location>
        <begin position="1398"/>
        <end position="1409"/>
    </location>
</feature>
<gene>
    <name evidence="12" type="primary">SCAF4</name>
</gene>
<dbReference type="SMART" id="SM00582">
    <property type="entry name" value="RPR"/>
    <property type="match status" value="1"/>
</dbReference>
<dbReference type="OrthoDB" id="79367at2759"/>
<dbReference type="SMART" id="SM00360">
    <property type="entry name" value="RRM"/>
    <property type="match status" value="1"/>
</dbReference>
<evidence type="ECO:0000256" key="1">
    <source>
        <dbReference type="ARBA" id="ARBA00004123"/>
    </source>
</evidence>
<evidence type="ECO:0000256" key="3">
    <source>
        <dbReference type="ARBA" id="ARBA00022884"/>
    </source>
</evidence>
<dbReference type="STRING" id="118797.A0A340WIX5"/>
<feature type="compositionally biased region" description="Basic and acidic residues" evidence="8">
    <location>
        <begin position="920"/>
        <end position="935"/>
    </location>
</feature>
<dbReference type="Gene3D" id="3.30.70.330">
    <property type="match status" value="1"/>
</dbReference>
<evidence type="ECO:0000256" key="4">
    <source>
        <dbReference type="ARBA" id="ARBA00023015"/>
    </source>
</evidence>
<feature type="compositionally biased region" description="Pro residues" evidence="8">
    <location>
        <begin position="396"/>
        <end position="405"/>
    </location>
</feature>
<dbReference type="GO" id="GO:0005634">
    <property type="term" value="C:nucleus"/>
    <property type="evidence" value="ECO:0007669"/>
    <property type="project" value="UniProtKB-SubCell"/>
</dbReference>
<keyword evidence="3 7" id="KW-0694">RNA-binding</keyword>
<dbReference type="CDD" id="cd17005">
    <property type="entry name" value="CID_SFRS15_SCAF4"/>
    <property type="match status" value="1"/>
</dbReference>
<proteinExistence type="predicted"/>
<dbReference type="InterPro" id="IPR008942">
    <property type="entry name" value="ENTH_VHS"/>
</dbReference>
<dbReference type="InterPro" id="IPR012677">
    <property type="entry name" value="Nucleotide-bd_a/b_plait_sf"/>
</dbReference>
<dbReference type="GO" id="GO:0003723">
    <property type="term" value="F:RNA binding"/>
    <property type="evidence" value="ECO:0007669"/>
    <property type="project" value="UniProtKB-UniRule"/>
</dbReference>
<feature type="region of interest" description="Disordered" evidence="8">
    <location>
        <begin position="1309"/>
        <end position="1576"/>
    </location>
</feature>
<dbReference type="KEGG" id="lve:103076402"/>
<evidence type="ECO:0000256" key="8">
    <source>
        <dbReference type="SAM" id="MobiDB-lite"/>
    </source>
</evidence>
<dbReference type="PANTHER" id="PTHR23140">
    <property type="entry name" value="RNA PROCESSING PROTEIN LD23810P"/>
    <property type="match status" value="1"/>
</dbReference>
<evidence type="ECO:0000313" key="12">
    <source>
        <dbReference type="RefSeq" id="XP_007447492.1"/>
    </source>
</evidence>
<dbReference type="RefSeq" id="XP_007447492.1">
    <property type="nucleotide sequence ID" value="XM_007447430.1"/>
</dbReference>
<feature type="compositionally biased region" description="Basic residues" evidence="8">
    <location>
        <begin position="877"/>
        <end position="918"/>
    </location>
</feature>
<dbReference type="InterPro" id="IPR035979">
    <property type="entry name" value="RBD_domain_sf"/>
</dbReference>
<feature type="compositionally biased region" description="Basic and acidic residues" evidence="8">
    <location>
        <begin position="1438"/>
        <end position="1514"/>
    </location>
</feature>
<dbReference type="PANTHER" id="PTHR23140:SF3">
    <property type="entry name" value="SR-RELATED AND CTD-ASSOCIATED FACTOR 4"/>
    <property type="match status" value="1"/>
</dbReference>
<dbReference type="CTD" id="57466"/>
<feature type="compositionally biased region" description="Pro residues" evidence="8">
    <location>
        <begin position="1309"/>
        <end position="1351"/>
    </location>
</feature>
<dbReference type="FunCoup" id="A0A340WIX5">
    <property type="interactions" value="3030"/>
</dbReference>
<dbReference type="GO" id="GO:2000805">
    <property type="term" value="P:negative regulation of termination of RNA polymerase II transcription, poly(A)-coupled"/>
    <property type="evidence" value="ECO:0007669"/>
    <property type="project" value="TreeGrafter"/>
</dbReference>
<dbReference type="FunFam" id="1.25.40.90:FF:000004">
    <property type="entry name" value="splicing factor, arginine/serine-rich 15"/>
    <property type="match status" value="1"/>
</dbReference>
<dbReference type="InParanoid" id="A0A340WIX5"/>
<keyword evidence="6" id="KW-0539">Nucleus</keyword>
<feature type="compositionally biased region" description="Basic and acidic residues" evidence="8">
    <location>
        <begin position="866"/>
        <end position="876"/>
    </location>
</feature>
<dbReference type="InterPro" id="IPR051485">
    <property type="entry name" value="SR-CTD_assoc_factor"/>
</dbReference>
<feature type="region of interest" description="Disordered" evidence="8">
    <location>
        <begin position="376"/>
        <end position="416"/>
    </location>
</feature>
<dbReference type="GeneID" id="103076402"/>
<keyword evidence="5" id="KW-0804">Transcription</keyword>
<comment type="subcellular location">
    <subcellularLocation>
        <location evidence="1">Nucleus</location>
    </subcellularLocation>
</comment>
<evidence type="ECO:0000256" key="2">
    <source>
        <dbReference type="ARBA" id="ARBA00022553"/>
    </source>
</evidence>
<evidence type="ECO:0000256" key="7">
    <source>
        <dbReference type="PROSITE-ProRule" id="PRU00176"/>
    </source>
</evidence>
<feature type="domain" description="CID" evidence="10">
    <location>
        <begin position="441"/>
        <end position="581"/>
    </location>
</feature>
<evidence type="ECO:0000256" key="5">
    <source>
        <dbReference type="ARBA" id="ARBA00023163"/>
    </source>
</evidence>
<evidence type="ECO:0000259" key="9">
    <source>
        <dbReference type="PROSITE" id="PS50102"/>
    </source>
</evidence>
<keyword evidence="2" id="KW-0597">Phosphoprotein</keyword>
<dbReference type="Proteomes" id="UP000265300">
    <property type="component" value="Unplaced"/>
</dbReference>
<accession>A0A340WIX5</accession>
<feature type="region of interest" description="Disordered" evidence="8">
    <location>
        <begin position="586"/>
        <end position="617"/>
    </location>
</feature>
<sequence length="1576" mass="171559">MAPVTIVTFFKLPSSLSSELTSDQLTKPFVTADESVCRDSKWMTHILHLDQWMTRYTTEATHFASAPPLPLLTSSPTCQLLVWCHYGEAGVGKEERRRLDQLSFGWWFHGSGGQVAPSPPALTGAGPVWAEWHTKTHRGAPCRAGARVCTGSLRARLLALGPPRSPAPLSGTQKSWEARAVPACPARRGLGQLPPSRWRGGERGPPACRSGQCGLVREGAGGRVSETQTPPPNGHVGAQGRRRLFFLILRTGLRGGPPPRRLCLCLGRPPRRLGRSLFLPGLQLRSSSPPPAPQARPVPRPRSAAARGLCDRRARSSRRRSANMDAVNAFNQEVRGAWNRRVPGLPGSRGVVSPAAGGLKLRSGWGRFLPRFRGGGACAERPVARGGRGGRGSRPHTPPPPPTPGRRPRAAPLAPFRPPPARVGASNFAPFQVRVLSLSAPSPVLASRYREPLFSLMDMKPPISRAKMILITKAAIKAIKLYKHVVQIVEKFIKKCKPEYKVPGLYVIDSIVRQSRHQFGTDKDVFGPRFSKNITATFQYLYLCPSEDKSKIVRVLNLWQKNGVFKIEIIQPLLDMAAGTSNAAPVTENVTNNEGSPPPPVKVSSEPSQATTNSIPTVPQLPSSDAFAAVAQLFQTTQGQQLQQILQTFQQPPKPQSPAIDNAVMAQVQAITAQLKTAPTQPPEQKAAFPQPEQKTAFDKKLLDRFDYDDEPEAVEESKKEDGAAAATAAAATTAPTAAVAPPAPAAAVPSVAATAASPPQAPFGFPGDGMQQPAYTQHQNMDQFQPRMMAIQQDPVHHQVPLPPNGQMPGFGLLPTPPFPPMAQSVIPPTPPVQQPFQTSFQAQSEPLTQKAHQEMEVEQPCIQEVKRHMSDNRKSRSRSASRSPKRRRSRSGSRSRRSRHRRSRSRSRDRRRHSPRSRSQERRDREKDRERRQKGLPQIKPETASVCSTTLWVGQLDKRTTQQDVASLLEEFGPIESINMIPPRGCAYIVMVHRQDANRALQKLSRGNYKVNQKSIKIAWALNKGIKADYKQYWDVELGVTYIPWDKVKPEELESFCEGGMLDSDTLNPDWKGIPKKHENEVAQNGGAETSHTEPVSPIPKPLPVPVPPIPVPAPITVPPPQVPPHQPGPPVVGALQPPTFTPPLGIPPPGFGPGVPPPPPPPPFLRPGFNPMHLPPGFLPPGPPPPITPPVSIPPPHTPPINIPNSTIAGINEDTTKDLSIGNPIPTVVSGARGNAESGDSVKMYGSCATCCTHESAHPSCNPACFTSCATLGTQGVAPGPVIGLQAPSTGLLGARPGLIPLQRPPGMPLMPPRPMPPHMMHRGPPPGPGGFGMPPPHGMKGPFPPHGPFVRPGGVPGLGGPGPGPGGPEDRDGRQPPQQQQQPPPAPQAQQQPPTQPPQPPPTQPQPFRNDNRQQFTSGRDQERFGRRSFGNRVENDRERYGNRNDDRENSNRERREWGRRSPDRDRHRDLEERNRRSSGHRDRERDSRDRESRREKEENRGKEKPEVTDRAGGNKTVEPPVSQVGNVDTVSELDKGESESAVVKPSEELPAEATSSVEPEKDSGSAAEAPR</sequence>
<protein>
    <submittedName>
        <fullName evidence="12">LOW QUALITY PROTEIN: splicing factor, arginine/serine-rich 15</fullName>
    </submittedName>
</protein>